<keyword evidence="4" id="KW-0597">Phosphoprotein</keyword>
<feature type="domain" description="Ig-like" evidence="13">
    <location>
        <begin position="1198"/>
        <end position="1283"/>
    </location>
</feature>
<dbReference type="InterPro" id="IPR013783">
    <property type="entry name" value="Ig-like_fold"/>
</dbReference>
<comment type="function">
    <text evidence="9">Core component of the 3M complex, a complex required to regulate microtubule dynamics and genome integrity. It is unclear how the 3M complex regulates microtubules, it could act by controlling the level of a microtubule stabilizer. Acts as a regulator of the Cul7-RING(FBXW8) ubiquitin-protein ligase, playing a critical role in the ubiquitin ligase pathway that regulates Golgi morphogenesis and dendrite patterning in brain. Required to localize CUL7 to the Golgi apparatus in neurons.</text>
</comment>
<feature type="domain" description="Ig-like" evidence="13">
    <location>
        <begin position="1927"/>
        <end position="2010"/>
    </location>
</feature>
<dbReference type="InterPro" id="IPR003961">
    <property type="entry name" value="FN3_dom"/>
</dbReference>
<dbReference type="SMART" id="SM00409">
    <property type="entry name" value="IG"/>
    <property type="match status" value="20"/>
</dbReference>
<dbReference type="InterPro" id="IPR036116">
    <property type="entry name" value="FN3_sf"/>
</dbReference>
<keyword evidence="3" id="KW-0963">Cytoplasm</keyword>
<evidence type="ECO:0000256" key="10">
    <source>
        <dbReference type="ARBA" id="ARBA00063153"/>
    </source>
</evidence>
<reference evidence="15" key="3">
    <citation type="submission" date="2025-09" db="UniProtKB">
        <authorList>
            <consortium name="Ensembl"/>
        </authorList>
    </citation>
    <scope>IDENTIFICATION</scope>
</reference>
<dbReference type="GO" id="GO:1990393">
    <property type="term" value="C:3M complex"/>
    <property type="evidence" value="ECO:0007669"/>
    <property type="project" value="Ensembl"/>
</dbReference>
<dbReference type="GO" id="GO:0007088">
    <property type="term" value="P:regulation of mitotic nuclear division"/>
    <property type="evidence" value="ECO:0007669"/>
    <property type="project" value="Ensembl"/>
</dbReference>
<accession>A0A7N4NPJ0</accession>
<dbReference type="InterPro" id="IPR052385">
    <property type="entry name" value="Obscurin/Obscurin-like_Reg"/>
</dbReference>
<evidence type="ECO:0000256" key="11">
    <source>
        <dbReference type="ARBA" id="ARBA00067525"/>
    </source>
</evidence>
<keyword evidence="16" id="KW-1185">Reference proteome</keyword>
<organism evidence="15 16">
    <name type="scientific">Sarcophilus harrisii</name>
    <name type="common">Tasmanian devil</name>
    <name type="synonym">Sarcophilus laniarius</name>
    <dbReference type="NCBI Taxonomy" id="9305"/>
    <lineage>
        <taxon>Eukaryota</taxon>
        <taxon>Metazoa</taxon>
        <taxon>Chordata</taxon>
        <taxon>Craniata</taxon>
        <taxon>Vertebrata</taxon>
        <taxon>Euteleostomi</taxon>
        <taxon>Mammalia</taxon>
        <taxon>Metatheria</taxon>
        <taxon>Dasyuromorphia</taxon>
        <taxon>Dasyuridae</taxon>
        <taxon>Sarcophilus</taxon>
    </lineage>
</organism>
<dbReference type="SMART" id="SM00060">
    <property type="entry name" value="FN3"/>
    <property type="match status" value="1"/>
</dbReference>
<keyword evidence="6" id="KW-0333">Golgi apparatus</keyword>
<dbReference type="FunFam" id="2.60.40.10:FF:001375">
    <property type="entry name" value="Obscurin-like protein 1 isoform X2"/>
    <property type="match status" value="1"/>
</dbReference>
<feature type="domain" description="Ig-like" evidence="13">
    <location>
        <begin position="1478"/>
        <end position="1654"/>
    </location>
</feature>
<feature type="domain" description="Ig-like" evidence="13">
    <location>
        <begin position="1385"/>
        <end position="1463"/>
    </location>
</feature>
<dbReference type="GO" id="GO:0048471">
    <property type="term" value="C:perinuclear region of cytoplasm"/>
    <property type="evidence" value="ECO:0007669"/>
    <property type="project" value="UniProtKB-SubCell"/>
</dbReference>
<reference evidence="15" key="2">
    <citation type="submission" date="2025-08" db="UniProtKB">
        <authorList>
            <consortium name="Ensembl"/>
        </authorList>
    </citation>
    <scope>IDENTIFICATION</scope>
</reference>
<protein>
    <recommendedName>
        <fullName evidence="11">Obscurin-like protein 1</fullName>
    </recommendedName>
</protein>
<evidence type="ECO:0000259" key="14">
    <source>
        <dbReference type="PROSITE" id="PS50853"/>
    </source>
</evidence>
<sequence>MEGRGVLGGAPRFLRFPRPVRVVRGTDATLRCCLTGSPPPTVLWEKDGQQLEASGRFCFQTLGDEHSLVVRGAGAPDAGVYVCRAQNPCGEAYAAAALAVQEPPEGPPGPAQENPPTSARPQSPPDTASTSPPPAPAQARPLSRGSPGPLPELREGAPVFLEGPRSQWVQQGEEVTLTCQVGGRPEPAVLWEKDGRLLEDVWESAHFCLTKGPNGGHELRIRGVRLPDAGVYVCHASNPQGRALAAALLQVRPSAAESPPSSPRQGRRRPAGPEAPAPKSFWVSEGKHAKFRCYVTGKPEPETEWHWEGRPLSAGRRRLLYRDRDGGFVLKVLYCQPADCGLYVCAARNSAGHTLSAVQLHVREPRVRFAVPLEDVEGEERGDAVLECQVPSRGIATTWYREDQRLLPGPKYEMGEAGVVRRLIIRDLEADDDGIYLCEMRGRVRTVAAVAVRGPITRRLPRKLDVLEGENAVLSVEVRESEAVGHWARDGQDLPASPRIVQASSGRTHSLVLVGVTRQDAGVVTFSLGSSRTSSRLRVKCVKQVPPGPPVAVELGTGCSNTALLSWKPPVPAPDTAITYRLERQEVGTDAWVQCLTTEAAGAVEVPGDSVPSEGDYRFRLAVVSEHGQSTHVLFPGSVHLVPTARVLRGLQDVRVQEGDDAAFSLELSTSVRGTWFLNGAELQAGAPDSERREEAQGYRVQQEGPKHRLLLRARRLQDSGALITFLCPGVHVSATLHVQEPSVRIVHPQEKVSVEAMSPEQVVLTCELSQAGAPVHWYKDGVEVEENNALVLKNEGFQCHLVIPAAQPQLGGEFVCKAGDDLAFFMVTIKEPPVRIIFPQDTVSVAAESSERVVLRCELSRAGVPVHWYKDGVVAKESENLVLKNEGPHCHLILPAAQPQDGGKFVCKAGDDLAVFDVTVTEPPVRITQPQDEVFLTAVTSERVVLTCQVSRAGALVGWYKDGMEVEESKDLVLESEGLQHRLILPCVRLQDGGEFVCSTRDDSAFFTVTVTDPPVRILSPQDTVAIAALSSEPVVLKCELSQAGVPVRWYKDGLEVEESKTLVLESEGHHQRLVLPAAQPQDGGEFVCKAGEDSAFFNVTVTEPPVRILFPQDEVSVAAVSSERVVLMCELSRAGAPVRWYKDGLEVEETEGLVLESEGSHHRLVLPAAQPRDGGEFVCDAGDDSAFFVVTVTVPPERIVRPAARFLQLHFRSPGRVELRCEVAPVGARVCWYKDGLEVEGSEDLKLGAEGPVRTLTLPHAKPQDAGEYVCETRDEAVTFDVRLAESPVQFLLPEGAPSPLSVSPGEHLVLSCELSRASAPVFWSLNGNPVLEDGNLELRSEGPRRLLLIQAAHPSHAGNYMCRAGSDPAAPTLTFPVQVTEPPVRVLTPEASRTGVRCAPGRDLELAVCLSGPGGAVRWYKDGERLASRGRVRLEEAGARRVLRVRGARSGDAGEYLCDAPQDSRIFLVNVEEPPQVKLVSELTPLTIQEGDDATFRCEISPPDAELTWLLNGTSITPDSRVEINQNGPNHILTLRCCRISDSGMVTAQTKDVESTARLHVREAELLFLRRLQDIRTEEGQELCMEVETSRVGGKGVVSWFRGGQPLPEDDRFFVVQDGRVHRLIIRKVMVSDQGIYSCKSHHDRTQARLLVRPEQLKVRHGLEDVVVTEGGRATFQLELSQSGVTGEWARGGVRLEPGRNCQISAQGHHHSLVLSGLGLADTGTVSFTTDTLRCAARLEVKEIPLAIVKGLQDLEVMEGDSATFECELSRTQADLTWDKDGQELSPSPRLRIQALGSRRLLQLRCCSTADAGTYSCSVGNAQATTARLTVRKKEVSVLLELKPVKAREGDGATFKCTVSEPGIPGCWQLGGRILRPGGRVRIRQEGNLHSLLLSELQAEDSGEIQFQAGQAKSSTHLEVEALPLQICRKPPREKTVLAGRRAALEVTVSRAGGHIRWLLGGVDLTPGPKYEFRSHGVTHSLIIHNVQTTDEGTYCCQAGEDSANTNLLVESEWGIWAGLGERGLGSGENSGRAAERQGSVEGPTSEGVLEGQGWDKGSM</sequence>
<dbReference type="FunFam" id="2.60.40.10:FF:000464">
    <property type="entry name" value="Putative obscurin-like protein 1"/>
    <property type="match status" value="1"/>
</dbReference>
<dbReference type="GeneTree" id="ENSGT00940000156702"/>
<evidence type="ECO:0000256" key="4">
    <source>
        <dbReference type="ARBA" id="ARBA00022553"/>
    </source>
</evidence>
<evidence type="ECO:0000313" key="15">
    <source>
        <dbReference type="Ensembl" id="ENSSHAP00000026128.1"/>
    </source>
</evidence>
<dbReference type="FunFam" id="2.60.40.10:FF:001210">
    <property type="entry name" value="Obscurin like 1"/>
    <property type="match status" value="1"/>
</dbReference>
<dbReference type="GO" id="GO:0007030">
    <property type="term" value="P:Golgi organization"/>
    <property type="evidence" value="ECO:0007669"/>
    <property type="project" value="Ensembl"/>
</dbReference>
<proteinExistence type="predicted"/>
<evidence type="ECO:0000256" key="2">
    <source>
        <dbReference type="ARBA" id="ARBA00004556"/>
    </source>
</evidence>
<feature type="domain" description="Ig-like" evidence="13">
    <location>
        <begin position="365"/>
        <end position="448"/>
    </location>
</feature>
<evidence type="ECO:0000313" key="16">
    <source>
        <dbReference type="Proteomes" id="UP000007648"/>
    </source>
</evidence>
<evidence type="ECO:0000256" key="3">
    <source>
        <dbReference type="ARBA" id="ARBA00022490"/>
    </source>
</evidence>
<dbReference type="InterPro" id="IPR003599">
    <property type="entry name" value="Ig_sub"/>
</dbReference>
<keyword evidence="8" id="KW-0393">Immunoglobulin domain</keyword>
<evidence type="ECO:0000256" key="7">
    <source>
        <dbReference type="ARBA" id="ARBA00023157"/>
    </source>
</evidence>
<dbReference type="InParanoid" id="A0A7N4NPJ0"/>
<evidence type="ECO:0000256" key="1">
    <source>
        <dbReference type="ARBA" id="ARBA00004555"/>
    </source>
</evidence>
<name>A0A7N4NPJ0_SARHA</name>
<feature type="domain" description="Ig-like" evidence="13">
    <location>
        <begin position="270"/>
        <end position="356"/>
    </location>
</feature>
<dbReference type="FunFam" id="2.60.40.10:FF:000569">
    <property type="entry name" value="obscurin-like protein 1 isoform X2"/>
    <property type="match status" value="2"/>
</dbReference>
<feature type="domain" description="Ig-like" evidence="13">
    <location>
        <begin position="11"/>
        <end position="101"/>
    </location>
</feature>
<dbReference type="FunCoup" id="A0A7N4NPJ0">
    <property type="interactions" value="742"/>
</dbReference>
<feature type="domain" description="Ig-like" evidence="13">
    <location>
        <begin position="833"/>
        <end position="922"/>
    </location>
</feature>
<reference evidence="15 16" key="1">
    <citation type="journal article" date="2011" name="Proc. Natl. Acad. Sci. U.S.A.">
        <title>Genetic diversity and population structure of the endangered marsupial Sarcophilus harrisii (Tasmanian devil).</title>
        <authorList>
            <person name="Miller W."/>
            <person name="Hayes V.M."/>
            <person name="Ratan A."/>
            <person name="Petersen D.C."/>
            <person name="Wittekindt N.E."/>
            <person name="Miller J."/>
            <person name="Walenz B."/>
            <person name="Knight J."/>
            <person name="Qi J."/>
            <person name="Zhao F."/>
            <person name="Wang Q."/>
            <person name="Bedoya-Reina O.C."/>
            <person name="Katiyar N."/>
            <person name="Tomsho L.P."/>
            <person name="Kasson L.M."/>
            <person name="Hardie R.A."/>
            <person name="Woodbridge P."/>
            <person name="Tindall E.A."/>
            <person name="Bertelsen M.F."/>
            <person name="Dixon D."/>
            <person name="Pyecroft S."/>
            <person name="Helgen K.M."/>
            <person name="Lesk A.M."/>
            <person name="Pringle T.H."/>
            <person name="Patterson N."/>
            <person name="Zhang Y."/>
            <person name="Kreiss A."/>
            <person name="Woods G.M."/>
            <person name="Jones M.E."/>
            <person name="Schuster S.C."/>
        </authorList>
    </citation>
    <scope>NUCLEOTIDE SEQUENCE [LARGE SCALE GENOMIC DNA]</scope>
</reference>
<keyword evidence="5" id="KW-0677">Repeat</keyword>
<dbReference type="PROSITE" id="PS50853">
    <property type="entry name" value="FN3"/>
    <property type="match status" value="1"/>
</dbReference>
<feature type="domain" description="Ig-like" evidence="13">
    <location>
        <begin position="924"/>
        <end position="1013"/>
    </location>
</feature>
<dbReference type="InterPro" id="IPR003598">
    <property type="entry name" value="Ig_sub2"/>
</dbReference>
<dbReference type="GO" id="GO:0005794">
    <property type="term" value="C:Golgi apparatus"/>
    <property type="evidence" value="ECO:0007669"/>
    <property type="project" value="UniProtKB-SubCell"/>
</dbReference>
<dbReference type="PROSITE" id="PS50835">
    <property type="entry name" value="IG_LIKE"/>
    <property type="match status" value="15"/>
</dbReference>
<feature type="region of interest" description="Disordered" evidence="12">
    <location>
        <begin position="101"/>
        <end position="156"/>
    </location>
</feature>
<feature type="domain" description="Ig-like" evidence="13">
    <location>
        <begin position="1106"/>
        <end position="1197"/>
    </location>
</feature>
<evidence type="ECO:0000256" key="6">
    <source>
        <dbReference type="ARBA" id="ARBA00023034"/>
    </source>
</evidence>
<dbReference type="FunFam" id="2.60.40.10:FF:001811">
    <property type="entry name" value="Obscurin like 1"/>
    <property type="match status" value="1"/>
</dbReference>
<evidence type="ECO:0000256" key="12">
    <source>
        <dbReference type="SAM" id="MobiDB-lite"/>
    </source>
</evidence>
<dbReference type="InterPro" id="IPR013098">
    <property type="entry name" value="Ig_I-set"/>
</dbReference>
<dbReference type="GO" id="GO:0000226">
    <property type="term" value="P:microtubule cytoskeleton organization"/>
    <property type="evidence" value="ECO:0007669"/>
    <property type="project" value="Ensembl"/>
</dbReference>
<dbReference type="SMART" id="SM00408">
    <property type="entry name" value="IGc2"/>
    <property type="match status" value="15"/>
</dbReference>
<feature type="region of interest" description="Disordered" evidence="12">
    <location>
        <begin position="252"/>
        <end position="280"/>
    </location>
</feature>
<evidence type="ECO:0000256" key="5">
    <source>
        <dbReference type="ARBA" id="ARBA00022737"/>
    </source>
</evidence>
<dbReference type="Pfam" id="PF07679">
    <property type="entry name" value="I-set"/>
    <property type="match status" value="15"/>
</dbReference>
<comment type="subunit">
    <text evidence="10">Component of the 3M complex, composed of core components CUL7, CCDC8 and OBSL1. Interacts with CCDC8. Interacts with CUL7; the interaction is direct. Interacts with FBXW8. Interacts (via N-terminal Ig-like domain) with TTN/titin (via C-terminal Ig-like domain); the interaction is direct.</text>
</comment>
<dbReference type="CDD" id="cd00063">
    <property type="entry name" value="FN3"/>
    <property type="match status" value="1"/>
</dbReference>
<feature type="domain" description="Ig-like" evidence="13">
    <location>
        <begin position="1748"/>
        <end position="1833"/>
    </location>
</feature>
<feature type="region of interest" description="Disordered" evidence="12">
    <location>
        <begin position="2030"/>
        <end position="2063"/>
    </location>
</feature>
<dbReference type="FunFam" id="2.60.40.10:FF:000502">
    <property type="entry name" value="obscurin-like protein 1 isoform X2"/>
    <property type="match status" value="1"/>
</dbReference>
<dbReference type="SUPFAM" id="SSF49265">
    <property type="entry name" value="Fibronectin type III"/>
    <property type="match status" value="1"/>
</dbReference>
<dbReference type="CDD" id="cd00096">
    <property type="entry name" value="Ig"/>
    <property type="match status" value="4"/>
</dbReference>
<evidence type="ECO:0000256" key="8">
    <source>
        <dbReference type="ARBA" id="ARBA00023319"/>
    </source>
</evidence>
<dbReference type="FunFam" id="2.60.40.10:FF:000623">
    <property type="entry name" value="obscurin-like protein 1 isoform X2"/>
    <property type="match status" value="1"/>
</dbReference>
<feature type="domain" description="Ig-like" evidence="13">
    <location>
        <begin position="742"/>
        <end position="819"/>
    </location>
</feature>
<dbReference type="PANTHER" id="PTHR35971:SF6">
    <property type="entry name" value="OBSCURIN-LIKE PROTEIN 1"/>
    <property type="match status" value="1"/>
</dbReference>
<feature type="domain" description="Ig-like" evidence="13">
    <location>
        <begin position="1015"/>
        <end position="1104"/>
    </location>
</feature>
<feature type="domain" description="Ig-like" evidence="13">
    <location>
        <begin position="158"/>
        <end position="245"/>
    </location>
</feature>
<dbReference type="GO" id="GO:0005813">
    <property type="term" value="C:centrosome"/>
    <property type="evidence" value="ECO:0007669"/>
    <property type="project" value="Ensembl"/>
</dbReference>
<dbReference type="InterPro" id="IPR036179">
    <property type="entry name" value="Ig-like_dom_sf"/>
</dbReference>
<dbReference type="InterPro" id="IPR007110">
    <property type="entry name" value="Ig-like_dom"/>
</dbReference>
<feature type="domain" description="Ig-like" evidence="13">
    <location>
        <begin position="1290"/>
        <end position="1383"/>
    </location>
</feature>
<dbReference type="GO" id="GO:0034067">
    <property type="term" value="P:protein localization to Golgi apparatus"/>
    <property type="evidence" value="ECO:0007669"/>
    <property type="project" value="Ensembl"/>
</dbReference>
<dbReference type="PANTHER" id="PTHR35971">
    <property type="entry name" value="SI:DKEY-31G6.6"/>
    <property type="match status" value="1"/>
</dbReference>
<dbReference type="FunFam" id="2.60.40.10:FF:000211">
    <property type="entry name" value="Obscurin-like protein 1"/>
    <property type="match status" value="2"/>
</dbReference>
<dbReference type="FunFam" id="2.60.40.10:FF:001002">
    <property type="entry name" value="obscurin-like protein 1 isoform X2"/>
    <property type="match status" value="1"/>
</dbReference>
<dbReference type="Gene3D" id="2.60.40.10">
    <property type="entry name" value="Immunoglobulins"/>
    <property type="match status" value="21"/>
</dbReference>
<dbReference type="FunFam" id="2.60.40.10:FF:000241">
    <property type="entry name" value="obscurin-like protein 1 isoform X2"/>
    <property type="match status" value="5"/>
</dbReference>
<gene>
    <name evidence="15" type="primary">OBSL1</name>
</gene>
<dbReference type="Ensembl" id="ENSSHAT00000035318.1">
    <property type="protein sequence ID" value="ENSSHAP00000026128.1"/>
    <property type="gene ID" value="ENSSHAG00000011686.2"/>
</dbReference>
<dbReference type="Proteomes" id="UP000007648">
    <property type="component" value="Unassembled WGS sequence"/>
</dbReference>
<dbReference type="FunFam" id="2.60.40.10:FF:000856">
    <property type="entry name" value="Obscurin like 1"/>
    <property type="match status" value="1"/>
</dbReference>
<dbReference type="FunFam" id="2.60.40.10:FF:000393">
    <property type="entry name" value="Putative obscurin-like protein 1"/>
    <property type="match status" value="1"/>
</dbReference>
<keyword evidence="7" id="KW-1015">Disulfide bond</keyword>
<evidence type="ECO:0000256" key="9">
    <source>
        <dbReference type="ARBA" id="ARBA00057297"/>
    </source>
</evidence>
<evidence type="ECO:0000259" key="13">
    <source>
        <dbReference type="PROSITE" id="PS50835"/>
    </source>
</evidence>
<comment type="subcellular location">
    <subcellularLocation>
        <location evidence="2">Cytoplasm</location>
        <location evidence="2">Perinuclear region</location>
    </subcellularLocation>
    <subcellularLocation>
        <location evidence="1">Golgi apparatus</location>
    </subcellularLocation>
</comment>
<feature type="domain" description="Fibronectin type-III" evidence="14">
    <location>
        <begin position="546"/>
        <end position="644"/>
    </location>
</feature>
<dbReference type="SUPFAM" id="SSF48726">
    <property type="entry name" value="Immunoglobulin"/>
    <property type="match status" value="20"/>
</dbReference>
<dbReference type="GO" id="GO:0050775">
    <property type="term" value="P:positive regulation of dendrite morphogenesis"/>
    <property type="evidence" value="ECO:0007669"/>
    <property type="project" value="Ensembl"/>
</dbReference>